<dbReference type="RefSeq" id="WP_034868340.1">
    <property type="nucleotide sequence ID" value="NZ_CBCSDR010000001.1"/>
</dbReference>
<gene>
    <name evidence="4" type="ORF">I6H88_18260</name>
</gene>
<dbReference type="AlphaFoldDB" id="A0A7T7UY44"/>
<keyword evidence="5" id="KW-1185">Reference proteome</keyword>
<dbReference type="Proteomes" id="UP000595426">
    <property type="component" value="Chromosome"/>
</dbReference>
<dbReference type="EMBL" id="CP067018">
    <property type="protein sequence ID" value="QQN58352.1"/>
    <property type="molecule type" value="Genomic_DNA"/>
</dbReference>
<dbReference type="CDD" id="cd00754">
    <property type="entry name" value="Ubl_MoaD"/>
    <property type="match status" value="1"/>
</dbReference>
<evidence type="ECO:0000256" key="1">
    <source>
        <dbReference type="ARBA" id="ARBA00022741"/>
    </source>
</evidence>
<comment type="similarity">
    <text evidence="2">Belongs to the MoaD family.</text>
</comment>
<dbReference type="PANTHER" id="PTHR33359">
    <property type="entry name" value="MOLYBDOPTERIN SYNTHASE SULFUR CARRIER SUBUNIT"/>
    <property type="match status" value="1"/>
</dbReference>
<dbReference type="InterPro" id="IPR012675">
    <property type="entry name" value="Beta-grasp_dom_sf"/>
</dbReference>
<reference evidence="4 5" key="1">
    <citation type="submission" date="2020-12" db="EMBL/GenBank/DDBJ databases">
        <title>FDA dAtabase for Regulatory Grade micrObial Sequences (FDA-ARGOS): Supporting development and validation of Infectious Disease Dx tests.</title>
        <authorList>
            <person name="Kerrigan L."/>
            <person name="Long C."/>
            <person name="Tallon L."/>
            <person name="Sadzewicz L."/>
            <person name="Zhao X."/>
            <person name="Boylan J."/>
            <person name="Ott S."/>
            <person name="Bowen H."/>
            <person name="Vavikolanu K."/>
            <person name="Mehta A."/>
            <person name="Aluvathingal J."/>
            <person name="Nadendla S."/>
            <person name="Yan Y."/>
            <person name="Sichtig H."/>
        </authorList>
    </citation>
    <scope>NUCLEOTIDE SEQUENCE [LARGE SCALE GENOMIC DNA]</scope>
    <source>
        <strain evidence="4 5">FDAARGOS_1031</strain>
    </source>
</reference>
<evidence type="ECO:0000256" key="2">
    <source>
        <dbReference type="ARBA" id="ARBA00024200"/>
    </source>
</evidence>
<keyword evidence="1" id="KW-0547">Nucleotide-binding</keyword>
<dbReference type="GO" id="GO:0006777">
    <property type="term" value="P:Mo-molybdopterin cofactor biosynthetic process"/>
    <property type="evidence" value="ECO:0007669"/>
    <property type="project" value="InterPro"/>
</dbReference>
<dbReference type="GeneID" id="93132755"/>
<dbReference type="OrthoDB" id="598356at2"/>
<dbReference type="KEGG" id="egm:AYC65_07560"/>
<protein>
    <recommendedName>
        <fullName evidence="3">Molybdopterin synthase sulfur carrier subunit</fullName>
    </recommendedName>
</protein>
<proteinExistence type="inferred from homology"/>
<dbReference type="InterPro" id="IPR044672">
    <property type="entry name" value="MOCS2A"/>
</dbReference>
<dbReference type="PANTHER" id="PTHR33359:SF1">
    <property type="entry name" value="MOLYBDOPTERIN SYNTHASE SULFUR CARRIER SUBUNIT"/>
    <property type="match status" value="1"/>
</dbReference>
<evidence type="ECO:0000313" key="5">
    <source>
        <dbReference type="Proteomes" id="UP000595426"/>
    </source>
</evidence>
<evidence type="ECO:0000313" key="4">
    <source>
        <dbReference type="EMBL" id="QQN58352.1"/>
    </source>
</evidence>
<sequence>MKLKILAFGIAKDILGGTEKEIDLAEGTTVQSLKVKLENEFPELKRLRSYFIAVDNEYAENDQVIISTNEIAIIPPVSGG</sequence>
<dbReference type="GO" id="GO:1990133">
    <property type="term" value="C:molybdopterin adenylyltransferase complex"/>
    <property type="evidence" value="ECO:0007669"/>
    <property type="project" value="TreeGrafter"/>
</dbReference>
<dbReference type="Gene3D" id="3.10.20.30">
    <property type="match status" value="1"/>
</dbReference>
<dbReference type="UniPathway" id="UPA00344"/>
<dbReference type="Pfam" id="PF02597">
    <property type="entry name" value="ThiS"/>
    <property type="match status" value="1"/>
</dbReference>
<dbReference type="SUPFAM" id="SSF54285">
    <property type="entry name" value="MoaD/ThiS"/>
    <property type="match status" value="1"/>
</dbReference>
<organism evidence="4 5">
    <name type="scientific">Elizabethkingia bruuniana</name>
    <dbReference type="NCBI Taxonomy" id="1756149"/>
    <lineage>
        <taxon>Bacteria</taxon>
        <taxon>Pseudomonadati</taxon>
        <taxon>Bacteroidota</taxon>
        <taxon>Flavobacteriia</taxon>
        <taxon>Flavobacteriales</taxon>
        <taxon>Weeksellaceae</taxon>
        <taxon>Elizabethkingia</taxon>
    </lineage>
</organism>
<dbReference type="GO" id="GO:0000166">
    <property type="term" value="F:nucleotide binding"/>
    <property type="evidence" value="ECO:0007669"/>
    <property type="project" value="UniProtKB-KW"/>
</dbReference>
<dbReference type="InterPro" id="IPR016155">
    <property type="entry name" value="Mopterin_synth/thiamin_S_b"/>
</dbReference>
<accession>A0A7T7UY44</accession>
<name>A0A7T7UY44_9FLAO</name>
<evidence type="ECO:0000256" key="3">
    <source>
        <dbReference type="ARBA" id="ARBA00024247"/>
    </source>
</evidence>
<dbReference type="InterPro" id="IPR003749">
    <property type="entry name" value="ThiS/MoaD-like"/>
</dbReference>